<keyword evidence="3 5" id="KW-1133">Transmembrane helix</keyword>
<evidence type="ECO:0000313" key="7">
    <source>
        <dbReference type="EMBL" id="RNI32054.1"/>
    </source>
</evidence>
<proteinExistence type="predicted"/>
<keyword evidence="2 5" id="KW-0812">Transmembrane</keyword>
<feature type="transmembrane region" description="Helical" evidence="5">
    <location>
        <begin position="32"/>
        <end position="51"/>
    </location>
</feature>
<feature type="domain" description="GtrA/DPMS transmembrane" evidence="6">
    <location>
        <begin position="12"/>
        <end position="122"/>
    </location>
</feature>
<keyword evidence="8" id="KW-1185">Reference proteome</keyword>
<feature type="transmembrane region" description="Helical" evidence="5">
    <location>
        <begin position="72"/>
        <end position="92"/>
    </location>
</feature>
<evidence type="ECO:0000256" key="2">
    <source>
        <dbReference type="ARBA" id="ARBA00022692"/>
    </source>
</evidence>
<feature type="transmembrane region" description="Helical" evidence="5">
    <location>
        <begin position="98"/>
        <end position="115"/>
    </location>
</feature>
<comment type="subcellular location">
    <subcellularLocation>
        <location evidence="1">Membrane</location>
        <topology evidence="1">Multi-pass membrane protein</topology>
    </subcellularLocation>
</comment>
<protein>
    <submittedName>
        <fullName evidence="7">GtrA family protein</fullName>
    </submittedName>
</protein>
<keyword evidence="4 5" id="KW-0472">Membrane</keyword>
<evidence type="ECO:0000256" key="5">
    <source>
        <dbReference type="SAM" id="Phobius"/>
    </source>
</evidence>
<dbReference type="AlphaFoldDB" id="A0A3M9N2N5"/>
<dbReference type="EMBL" id="RJJE01000003">
    <property type="protein sequence ID" value="RNI32054.1"/>
    <property type="molecule type" value="Genomic_DNA"/>
</dbReference>
<evidence type="ECO:0000313" key="8">
    <source>
        <dbReference type="Proteomes" id="UP000271010"/>
    </source>
</evidence>
<dbReference type="Pfam" id="PF04138">
    <property type="entry name" value="GtrA_DPMS_TM"/>
    <property type="match status" value="1"/>
</dbReference>
<evidence type="ECO:0000256" key="4">
    <source>
        <dbReference type="ARBA" id="ARBA00023136"/>
    </source>
</evidence>
<dbReference type="OrthoDB" id="961506at2"/>
<accession>A0A3M9N2N5</accession>
<dbReference type="GO" id="GO:0000271">
    <property type="term" value="P:polysaccharide biosynthetic process"/>
    <property type="evidence" value="ECO:0007669"/>
    <property type="project" value="InterPro"/>
</dbReference>
<evidence type="ECO:0000256" key="1">
    <source>
        <dbReference type="ARBA" id="ARBA00004141"/>
    </source>
</evidence>
<dbReference type="Proteomes" id="UP000271010">
    <property type="component" value="Unassembled WGS sequence"/>
</dbReference>
<dbReference type="InterPro" id="IPR007267">
    <property type="entry name" value="GtrA_DPMS_TM"/>
</dbReference>
<name>A0A3M9N2N5_9BACT</name>
<sequence length="123" mass="13536">MLTFLRAQTASIMASLVDFLVTVAAVELLGSWYVMGIVLGTVSGGITHFSLGRTWVFHSENSSVLPQAVRYFIIWNGSLLLNAAGVFVITHYGGLNYIISKVITSVLVGSGYNYVMHKRFVFR</sequence>
<comment type="caution">
    <text evidence="7">The sequence shown here is derived from an EMBL/GenBank/DDBJ whole genome shotgun (WGS) entry which is preliminary data.</text>
</comment>
<evidence type="ECO:0000256" key="3">
    <source>
        <dbReference type="ARBA" id="ARBA00022989"/>
    </source>
</evidence>
<reference evidence="7 8" key="1">
    <citation type="submission" date="2018-11" db="EMBL/GenBank/DDBJ databases">
        <title>Rufibacter latericius sp. nov., isolated from water in Baiyang Lake.</title>
        <authorList>
            <person name="Yang Y."/>
        </authorList>
    </citation>
    <scope>NUCLEOTIDE SEQUENCE [LARGE SCALE GENOMIC DNA]</scope>
    <source>
        <strain evidence="7 8">MCC P1</strain>
    </source>
</reference>
<gene>
    <name evidence="7" type="ORF">EFA69_06020</name>
</gene>
<dbReference type="GO" id="GO:0016020">
    <property type="term" value="C:membrane"/>
    <property type="evidence" value="ECO:0007669"/>
    <property type="project" value="UniProtKB-SubCell"/>
</dbReference>
<evidence type="ECO:0000259" key="6">
    <source>
        <dbReference type="Pfam" id="PF04138"/>
    </source>
</evidence>
<organism evidence="7 8">
    <name type="scientific">Rufibacter immobilis</name>
    <dbReference type="NCBI Taxonomy" id="1348778"/>
    <lineage>
        <taxon>Bacteria</taxon>
        <taxon>Pseudomonadati</taxon>
        <taxon>Bacteroidota</taxon>
        <taxon>Cytophagia</taxon>
        <taxon>Cytophagales</taxon>
        <taxon>Hymenobacteraceae</taxon>
        <taxon>Rufibacter</taxon>
    </lineage>
</organism>